<evidence type="ECO:0000313" key="6">
    <source>
        <dbReference type="Proteomes" id="UP000509684"/>
    </source>
</evidence>
<feature type="chain" id="PRO_5001751058" evidence="1">
    <location>
        <begin position="26"/>
        <end position="331"/>
    </location>
</feature>
<dbReference type="AlphaFoldDB" id="A0A080MKJ5"/>
<accession>A0A080MKJ5</accession>
<evidence type="ECO:0000313" key="4">
    <source>
        <dbReference type="EMBL" id="QLH48652.1"/>
    </source>
</evidence>
<dbReference type="EMBL" id="CP058708">
    <property type="protein sequence ID" value="QLH48652.1"/>
    <property type="molecule type" value="Genomic_DNA"/>
</dbReference>
<gene>
    <name evidence="3" type="ORF">AW06_000726</name>
    <name evidence="4" type="ORF">HWD57_01750</name>
</gene>
<reference evidence="3 5" key="1">
    <citation type="submission" date="2014-02" db="EMBL/GenBank/DDBJ databases">
        <title>Expanding our view of genomic diversity in Candidatus Accumulibacter clades.</title>
        <authorList>
            <person name="Skennerton C.T."/>
            <person name="Barr J.J."/>
            <person name="Slater F.R."/>
            <person name="Bond P.L."/>
            <person name="Tyson G.W."/>
        </authorList>
    </citation>
    <scope>NUCLEOTIDE SEQUENCE [LARGE SCALE GENOMIC DNA]</scope>
    <source>
        <strain evidence="5">SK-02</strain>
    </source>
</reference>
<evidence type="ECO:0000256" key="1">
    <source>
        <dbReference type="SAM" id="SignalP"/>
    </source>
</evidence>
<keyword evidence="1" id="KW-0732">Signal</keyword>
<dbReference type="Proteomes" id="UP000021315">
    <property type="component" value="Unassembled WGS sequence"/>
</dbReference>
<dbReference type="STRING" id="1453999.AW06_000726"/>
<dbReference type="InterPro" id="IPR022060">
    <property type="entry name" value="DUF3616"/>
</dbReference>
<dbReference type="Pfam" id="PF12275">
    <property type="entry name" value="DUF3616"/>
    <property type="match status" value="1"/>
</dbReference>
<sequence length="331" mass="35578">MNNNCPMCVAALFLNTLLMTAPVHAEATRYLGLCDASAAVALGARHFVVADDDRHVLTIYQRGKPEAVACVELLENSGECLPKAKVKATKSDIEGAARIGNRIYWISSHARNQDGEIKVQRRQIFATDMLAGAASPTVSAATPPYTLLVEHIAAEPRFAVLGLASKQTIDPEMPGGLNIEGLAATPDGQLLIGFRNPLSVRKEALLLPLRNPAAVIDQSAKPVFGDLIALDLGERGIRSIDFVNSRFAIIAGPWGDKKSGKGFALYTWSGKTADSPQRVKKIDFSDMHPEALFAAAGKNEIYVLSDDGNQCNDTRPGEKSFRGLSLTLPDL</sequence>
<reference evidence="4 6" key="2">
    <citation type="journal article" date="2019" name="Microbiome">
        <title>Annotated bacterial chromosomes from frame-shift-corrected long-read metagenomic data.</title>
        <authorList>
            <person name="Arumugam K."/>
            <person name="Bagci C."/>
            <person name="Bessarab I."/>
            <person name="Beier S."/>
            <person name="Buchfink B."/>
            <person name="Gorska A."/>
            <person name="Qiu G."/>
            <person name="Huson D.H."/>
            <person name="Williams R.B.H."/>
        </authorList>
    </citation>
    <scope>NUCLEOTIDE SEQUENCE [LARGE SCALE GENOMIC DNA]</scope>
    <source>
        <strain evidence="4">SSA1</strain>
    </source>
</reference>
<feature type="signal peptide" evidence="1">
    <location>
        <begin position="1"/>
        <end position="25"/>
    </location>
</feature>
<dbReference type="KEGG" id="acog:HWD57_01750"/>
<organism evidence="3 5">
    <name type="scientific">Candidatus Accumulibacter cognatus</name>
    <dbReference type="NCBI Taxonomy" id="2954383"/>
    <lineage>
        <taxon>Bacteria</taxon>
        <taxon>Pseudomonadati</taxon>
        <taxon>Pseudomonadota</taxon>
        <taxon>Betaproteobacteria</taxon>
        <taxon>Candidatus Accumulibacter</taxon>
    </lineage>
</organism>
<evidence type="ECO:0000313" key="3">
    <source>
        <dbReference type="EMBL" id="KFB77934.1"/>
    </source>
</evidence>
<dbReference type="RefSeq" id="WP_138677883.1">
    <property type="nucleotide sequence ID" value="NZ_JDST02000013.1"/>
</dbReference>
<proteinExistence type="predicted"/>
<reference evidence="4" key="3">
    <citation type="submission" date="2020-06" db="EMBL/GenBank/DDBJ databases">
        <authorList>
            <person name="Arumugam K."/>
            <person name="Besarab I."/>
            <person name="Haryono M."/>
            <person name="Bagci C."/>
            <person name="Beier S."/>
            <person name="Buchfink B."/>
            <person name="Gorska A."/>
            <person name="Qiu G."/>
            <person name="Huson D.H."/>
            <person name="Williams R.B."/>
        </authorList>
    </citation>
    <scope>NUCLEOTIDE SEQUENCE</scope>
    <source>
        <strain evidence="4">SSA1</strain>
    </source>
</reference>
<dbReference type="EMBL" id="JDST02000013">
    <property type="protein sequence ID" value="KFB77934.1"/>
    <property type="molecule type" value="Genomic_DNA"/>
</dbReference>
<name>A0A080MKJ5_9PROT</name>
<accession>A0A7D5N8H7</accession>
<keyword evidence="5" id="KW-1185">Reference proteome</keyword>
<evidence type="ECO:0000313" key="5">
    <source>
        <dbReference type="Proteomes" id="UP000021315"/>
    </source>
</evidence>
<dbReference type="Proteomes" id="UP000509684">
    <property type="component" value="Chromosome"/>
</dbReference>
<protein>
    <submittedName>
        <fullName evidence="4">DUF3616 domain-containing protein</fullName>
    </submittedName>
</protein>
<feature type="domain" description="DUF3616" evidence="2">
    <location>
        <begin position="175"/>
        <end position="281"/>
    </location>
</feature>
<evidence type="ECO:0000259" key="2">
    <source>
        <dbReference type="Pfam" id="PF12275"/>
    </source>
</evidence>